<organism evidence="2 3">
    <name type="scientific">Aegilops tauschii subsp. strangulata</name>
    <name type="common">Goatgrass</name>
    <dbReference type="NCBI Taxonomy" id="200361"/>
    <lineage>
        <taxon>Eukaryota</taxon>
        <taxon>Viridiplantae</taxon>
        <taxon>Streptophyta</taxon>
        <taxon>Embryophyta</taxon>
        <taxon>Tracheophyta</taxon>
        <taxon>Spermatophyta</taxon>
        <taxon>Magnoliopsida</taxon>
        <taxon>Liliopsida</taxon>
        <taxon>Poales</taxon>
        <taxon>Poaceae</taxon>
        <taxon>BOP clade</taxon>
        <taxon>Pooideae</taxon>
        <taxon>Triticodae</taxon>
        <taxon>Triticeae</taxon>
        <taxon>Triticinae</taxon>
        <taxon>Aegilops</taxon>
    </lineage>
</organism>
<reference evidence="3" key="2">
    <citation type="journal article" date="2017" name="Nat. Plants">
        <title>The Aegilops tauschii genome reveals multiple impacts of transposons.</title>
        <authorList>
            <person name="Zhao G."/>
            <person name="Zou C."/>
            <person name="Li K."/>
            <person name="Wang K."/>
            <person name="Li T."/>
            <person name="Gao L."/>
            <person name="Zhang X."/>
            <person name="Wang H."/>
            <person name="Yang Z."/>
            <person name="Liu X."/>
            <person name="Jiang W."/>
            <person name="Mao L."/>
            <person name="Kong X."/>
            <person name="Jiao Y."/>
            <person name="Jia J."/>
        </authorList>
    </citation>
    <scope>NUCLEOTIDE SEQUENCE [LARGE SCALE GENOMIC DNA]</scope>
    <source>
        <strain evidence="3">cv. AL8/78</strain>
    </source>
</reference>
<proteinExistence type="predicted"/>
<reference evidence="2" key="3">
    <citation type="journal article" date="2017" name="Nature">
        <title>Genome sequence of the progenitor of the wheat D genome Aegilops tauschii.</title>
        <authorList>
            <person name="Luo M.C."/>
            <person name="Gu Y.Q."/>
            <person name="Puiu D."/>
            <person name="Wang H."/>
            <person name="Twardziok S.O."/>
            <person name="Deal K.R."/>
            <person name="Huo N."/>
            <person name="Zhu T."/>
            <person name="Wang L."/>
            <person name="Wang Y."/>
            <person name="McGuire P.E."/>
            <person name="Liu S."/>
            <person name="Long H."/>
            <person name="Ramasamy R.K."/>
            <person name="Rodriguez J.C."/>
            <person name="Van S.L."/>
            <person name="Yuan L."/>
            <person name="Wang Z."/>
            <person name="Xia Z."/>
            <person name="Xiao L."/>
            <person name="Anderson O.D."/>
            <person name="Ouyang S."/>
            <person name="Liang Y."/>
            <person name="Zimin A.V."/>
            <person name="Pertea G."/>
            <person name="Qi P."/>
            <person name="Bennetzen J.L."/>
            <person name="Dai X."/>
            <person name="Dawson M.W."/>
            <person name="Muller H.G."/>
            <person name="Kugler K."/>
            <person name="Rivarola-Duarte L."/>
            <person name="Spannagl M."/>
            <person name="Mayer K.F.X."/>
            <person name="Lu F.H."/>
            <person name="Bevan M.W."/>
            <person name="Leroy P."/>
            <person name="Li P."/>
            <person name="You F.M."/>
            <person name="Sun Q."/>
            <person name="Liu Z."/>
            <person name="Lyons E."/>
            <person name="Wicker T."/>
            <person name="Salzberg S.L."/>
            <person name="Devos K.M."/>
            <person name="Dvorak J."/>
        </authorList>
    </citation>
    <scope>NUCLEOTIDE SEQUENCE [LARGE SCALE GENOMIC DNA]</scope>
    <source>
        <strain evidence="2">cv. AL8/78</strain>
    </source>
</reference>
<reference evidence="3" key="1">
    <citation type="journal article" date="2014" name="Science">
        <title>Ancient hybridizations among the ancestral genomes of bread wheat.</title>
        <authorList>
            <consortium name="International Wheat Genome Sequencing Consortium,"/>
            <person name="Marcussen T."/>
            <person name="Sandve S.R."/>
            <person name="Heier L."/>
            <person name="Spannagl M."/>
            <person name="Pfeifer M."/>
            <person name="Jakobsen K.S."/>
            <person name="Wulff B.B."/>
            <person name="Steuernagel B."/>
            <person name="Mayer K.F."/>
            <person name="Olsen O.A."/>
        </authorList>
    </citation>
    <scope>NUCLEOTIDE SEQUENCE [LARGE SCALE GENOMIC DNA]</scope>
    <source>
        <strain evidence="3">cv. AL8/78</strain>
    </source>
</reference>
<sequence length="181" mass="19179">GYCFLTRDKKKGFREETSPKGPLDNSPNQLKKENGPIEQPRPIQEVARGEAGCPVSSEASDRASLLLPPCSDRDPLEKIRLGLGFASLIVSWAATSTYLVSRIPVESTTRSIDTISPAGAASALSKMLGGLYGDLPPPTSAAGDEDKPTASVWSSATKMAPPTLRKPSATFAPPTSLLRNQ</sequence>
<dbReference type="AlphaFoldDB" id="A0A453E1P8"/>
<feature type="region of interest" description="Disordered" evidence="1">
    <location>
        <begin position="135"/>
        <end position="181"/>
    </location>
</feature>
<feature type="region of interest" description="Disordered" evidence="1">
    <location>
        <begin position="1"/>
        <end position="43"/>
    </location>
</feature>
<name>A0A453E1P8_AEGTS</name>
<dbReference type="Proteomes" id="UP000015105">
    <property type="component" value="Chromosome 3D"/>
</dbReference>
<reference evidence="2" key="5">
    <citation type="journal article" date="2021" name="G3 (Bethesda)">
        <title>Aegilops tauschii genome assembly Aet v5.0 features greater sequence contiguity and improved annotation.</title>
        <authorList>
            <person name="Wang L."/>
            <person name="Zhu T."/>
            <person name="Rodriguez J.C."/>
            <person name="Deal K.R."/>
            <person name="Dubcovsky J."/>
            <person name="McGuire P.E."/>
            <person name="Lux T."/>
            <person name="Spannagl M."/>
            <person name="Mayer K.F.X."/>
            <person name="Baldrich P."/>
            <person name="Meyers B.C."/>
            <person name="Huo N."/>
            <person name="Gu Y.Q."/>
            <person name="Zhou H."/>
            <person name="Devos K.M."/>
            <person name="Bennetzen J.L."/>
            <person name="Unver T."/>
            <person name="Budak H."/>
            <person name="Gulick P.J."/>
            <person name="Galiba G."/>
            <person name="Kalapos B."/>
            <person name="Nelson D.R."/>
            <person name="Li P."/>
            <person name="You F.M."/>
            <person name="Luo M.C."/>
            <person name="Dvorak J."/>
        </authorList>
    </citation>
    <scope>NUCLEOTIDE SEQUENCE [LARGE SCALE GENOMIC DNA]</scope>
    <source>
        <strain evidence="2">cv. AL8/78</strain>
    </source>
</reference>
<dbReference type="Gramene" id="AET3Gv20188400.4">
    <property type="protein sequence ID" value="AET3Gv20188400.4"/>
    <property type="gene ID" value="AET3Gv20188400"/>
</dbReference>
<reference evidence="2" key="4">
    <citation type="submission" date="2019-03" db="UniProtKB">
        <authorList>
            <consortium name="EnsemblPlants"/>
        </authorList>
    </citation>
    <scope>IDENTIFICATION</scope>
</reference>
<evidence type="ECO:0000313" key="2">
    <source>
        <dbReference type="EnsemblPlants" id="AET3Gv20188400.4"/>
    </source>
</evidence>
<dbReference type="EnsemblPlants" id="AET3Gv20188400.4">
    <property type="protein sequence ID" value="AET3Gv20188400.4"/>
    <property type="gene ID" value="AET3Gv20188400"/>
</dbReference>
<accession>A0A453E1P8</accession>
<evidence type="ECO:0000256" key="1">
    <source>
        <dbReference type="SAM" id="MobiDB-lite"/>
    </source>
</evidence>
<evidence type="ECO:0000313" key="3">
    <source>
        <dbReference type="Proteomes" id="UP000015105"/>
    </source>
</evidence>
<protein>
    <submittedName>
        <fullName evidence="2">Uncharacterized protein</fullName>
    </submittedName>
</protein>
<keyword evidence="3" id="KW-1185">Reference proteome</keyword>